<comment type="catalytic activity">
    <reaction evidence="14 16">
        <text>2'-deoxyribonucleotide-(2'-deoxyribose 5'-phosphate)-2'-deoxyribonucleotide-DNA = a 3'-end 2'-deoxyribonucleotide-(2,3-dehydro-2,3-deoxyribose 5'-phosphate)-DNA + a 5'-end 5'-phospho-2'-deoxyribonucleoside-DNA + H(+)</text>
        <dbReference type="Rhea" id="RHEA:66592"/>
        <dbReference type="Rhea" id="RHEA-COMP:13180"/>
        <dbReference type="Rhea" id="RHEA-COMP:16897"/>
        <dbReference type="Rhea" id="RHEA-COMP:17067"/>
        <dbReference type="ChEBI" id="CHEBI:15378"/>
        <dbReference type="ChEBI" id="CHEBI:136412"/>
        <dbReference type="ChEBI" id="CHEBI:157695"/>
        <dbReference type="ChEBI" id="CHEBI:167181"/>
        <dbReference type="EC" id="4.2.99.18"/>
    </reaction>
</comment>
<dbReference type="NCBIfam" id="NF010551">
    <property type="entry name" value="PRK13945.1"/>
    <property type="match status" value="1"/>
</dbReference>
<evidence type="ECO:0000256" key="5">
    <source>
        <dbReference type="ARBA" id="ARBA00022763"/>
    </source>
</evidence>
<dbReference type="GO" id="GO:0003684">
    <property type="term" value="F:damaged DNA binding"/>
    <property type="evidence" value="ECO:0007669"/>
    <property type="project" value="InterPro"/>
</dbReference>
<dbReference type="PROSITE" id="PS51068">
    <property type="entry name" value="FPG_CAT"/>
    <property type="match status" value="1"/>
</dbReference>
<dbReference type="InterPro" id="IPR035937">
    <property type="entry name" value="FPG_N"/>
</dbReference>
<evidence type="ECO:0000256" key="6">
    <source>
        <dbReference type="ARBA" id="ARBA00022771"/>
    </source>
</evidence>
<dbReference type="InterPro" id="IPR010663">
    <property type="entry name" value="Znf_FPG/IleRS"/>
</dbReference>
<keyword evidence="9 16" id="KW-0238">DNA-binding</keyword>
<dbReference type="InterPro" id="IPR015887">
    <property type="entry name" value="DNA_glyclase_Znf_dom_DNA_BS"/>
</dbReference>
<dbReference type="InterPro" id="IPR000214">
    <property type="entry name" value="Znf_DNA_glyclase/AP_lyase"/>
</dbReference>
<dbReference type="NCBIfam" id="NF002211">
    <property type="entry name" value="PRK01103.1"/>
    <property type="match status" value="1"/>
</dbReference>
<proteinExistence type="inferred from homology"/>
<dbReference type="GO" id="GO:0034039">
    <property type="term" value="F:8-oxo-7,8-dihydroguanine DNA N-glycosylase activity"/>
    <property type="evidence" value="ECO:0007669"/>
    <property type="project" value="TreeGrafter"/>
</dbReference>
<dbReference type="FunFam" id="1.10.8.50:FF:000003">
    <property type="entry name" value="Formamidopyrimidine-DNA glycosylase"/>
    <property type="match status" value="1"/>
</dbReference>
<feature type="active site" description="Proton donor; for delta-elimination activity" evidence="16">
    <location>
        <position position="272"/>
    </location>
</feature>
<keyword evidence="8 16" id="KW-0862">Zinc</keyword>
<dbReference type="EC" id="3.2.2.23" evidence="16"/>
<evidence type="ECO:0000313" key="19">
    <source>
        <dbReference type="EMBL" id="OKH24934.1"/>
    </source>
</evidence>
<reference evidence="19 20" key="1">
    <citation type="submission" date="2016-11" db="EMBL/GenBank/DDBJ databases">
        <title>Draft Genome Sequences of Nine Cyanobacterial Strains from Diverse Habitats.</title>
        <authorList>
            <person name="Zhu T."/>
            <person name="Hou S."/>
            <person name="Lu X."/>
            <person name="Hess W.R."/>
        </authorList>
    </citation>
    <scope>NUCLEOTIDE SEQUENCE [LARGE SCALE GENOMIC DNA]</scope>
    <source>
        <strain evidence="19 20">NIES-593</strain>
    </source>
</reference>
<protein>
    <recommendedName>
        <fullName evidence="16">Formamidopyrimidine-DNA glycosylase</fullName>
        <shortName evidence="16">Fapy-DNA glycosylase</shortName>
        <ecNumber evidence="16">3.2.2.23</ecNumber>
    </recommendedName>
    <alternativeName>
        <fullName evidence="16">DNA-(apurinic or apyrimidinic site) lyase MutM</fullName>
        <shortName evidence="16">AP lyase MutM</shortName>
        <ecNumber evidence="16">4.2.99.18</ecNumber>
    </alternativeName>
</protein>
<keyword evidence="6 16" id="KW-0863">Zinc-finger</keyword>
<dbReference type="PANTHER" id="PTHR22993:SF9">
    <property type="entry name" value="FORMAMIDOPYRIMIDINE-DNA GLYCOSYLASE"/>
    <property type="match status" value="1"/>
</dbReference>
<comment type="caution">
    <text evidence="16">Lacks conserved residue(s) required for the propagation of feature annotation.</text>
</comment>
<evidence type="ECO:0000256" key="14">
    <source>
        <dbReference type="ARBA" id="ARBA00044632"/>
    </source>
</evidence>
<comment type="function">
    <text evidence="15">Involved in base excision repair of DNA damaged by oxidation or by mutagenic agents. Acts as a DNA glycosylase that recognizes and removes damaged bases. Has a preference for oxidized purines, such as 7,8-dihydro-8-oxoguanine (8-oxoG). Has AP (apurinic/apyrimidinic) lyase activity and introduces nicks in the DNA strand. Cleaves the DNA backbone by beta-delta elimination to generate a single-strand break at the site of the removed base with both 3'- and 5'-phosphates.</text>
</comment>
<evidence type="ECO:0000256" key="2">
    <source>
        <dbReference type="ARBA" id="ARBA00009409"/>
    </source>
</evidence>
<dbReference type="EC" id="4.2.99.18" evidence="16"/>
<evidence type="ECO:0000256" key="10">
    <source>
        <dbReference type="ARBA" id="ARBA00023204"/>
    </source>
</evidence>
<dbReference type="STRING" id="1921803.NIES593_06690"/>
<feature type="binding site" evidence="16">
    <location>
        <position position="118"/>
    </location>
    <ligand>
        <name>DNA</name>
        <dbReference type="ChEBI" id="CHEBI:16991"/>
    </ligand>
</feature>
<keyword evidence="7 16" id="KW-0378">Hydrolase</keyword>
<dbReference type="Pfam" id="PF06827">
    <property type="entry name" value="zf-FPG_IleRS"/>
    <property type="match status" value="1"/>
</dbReference>
<dbReference type="Pfam" id="PF06831">
    <property type="entry name" value="H2TH"/>
    <property type="match status" value="1"/>
</dbReference>
<feature type="domain" description="FPG-type" evidence="17">
    <location>
        <begin position="248"/>
        <end position="282"/>
    </location>
</feature>
<comment type="cofactor">
    <cofactor evidence="16">
        <name>Zn(2+)</name>
        <dbReference type="ChEBI" id="CHEBI:29105"/>
    </cofactor>
    <text evidence="16">Binds 1 zinc ion per subunit.</text>
</comment>
<sequence>MPELPEVETVCRGLNQLTQKQVIRGGEVLLKRTLAYPLCASEFCQNIVGTKIACWQRRGKYLLAQLTNASSENAGWLGIHLRMTGQILWLERDRPLQKHVRIRLFMEGDRELRFVDTRTFGKVWWVPPKESPERIITGLKKLGIEPLSPDFSWQYLQHKLQNSRRPIKTFLLDQEIVAGIGNIYADEALFKSQIRPTAIARDLTPEQIERLRLAIIEVLQTAIDKGGTTFSDFRDVKGINGNYGGVAWVYGRGNQPCRLCATAIARVKLGGRSTHFCPQCQR</sequence>
<dbReference type="AlphaFoldDB" id="A0A1U7HN02"/>
<evidence type="ECO:0000256" key="12">
    <source>
        <dbReference type="ARBA" id="ARBA00023268"/>
    </source>
</evidence>
<dbReference type="HAMAP" id="MF_00103">
    <property type="entry name" value="Fapy_DNA_glycosyl"/>
    <property type="match status" value="1"/>
</dbReference>
<dbReference type="SMART" id="SM01232">
    <property type="entry name" value="H2TH"/>
    <property type="match status" value="1"/>
</dbReference>
<dbReference type="Pfam" id="PF01149">
    <property type="entry name" value="Fapy_DNA_glyco"/>
    <property type="match status" value="1"/>
</dbReference>
<comment type="subunit">
    <text evidence="3 16">Monomer.</text>
</comment>
<name>A0A1U7HN02_9CYAN</name>
<evidence type="ECO:0000313" key="20">
    <source>
        <dbReference type="Proteomes" id="UP000186868"/>
    </source>
</evidence>
<feature type="active site" description="Schiff-base intermediate with DNA" evidence="16">
    <location>
        <position position="2"/>
    </location>
</feature>
<keyword evidence="5 16" id="KW-0227">DNA damage</keyword>
<feature type="domain" description="Formamidopyrimidine-DNA glycosylase catalytic" evidence="18">
    <location>
        <begin position="2"/>
        <end position="121"/>
    </location>
</feature>
<keyword evidence="20" id="KW-1185">Reference proteome</keyword>
<evidence type="ECO:0000259" key="17">
    <source>
        <dbReference type="PROSITE" id="PS51066"/>
    </source>
</evidence>
<evidence type="ECO:0000256" key="11">
    <source>
        <dbReference type="ARBA" id="ARBA00023239"/>
    </source>
</evidence>
<evidence type="ECO:0000256" key="7">
    <source>
        <dbReference type="ARBA" id="ARBA00022801"/>
    </source>
</evidence>
<dbReference type="Gene3D" id="3.20.190.10">
    <property type="entry name" value="MutM-like, N-terminal"/>
    <property type="match status" value="1"/>
</dbReference>
<dbReference type="InterPro" id="IPR020629">
    <property type="entry name" value="FPG_Glyclase"/>
</dbReference>
<dbReference type="GO" id="GO:0006284">
    <property type="term" value="P:base-excision repair"/>
    <property type="evidence" value="ECO:0007669"/>
    <property type="project" value="InterPro"/>
</dbReference>
<dbReference type="InterPro" id="IPR012319">
    <property type="entry name" value="FPG_cat"/>
</dbReference>
<evidence type="ECO:0000256" key="3">
    <source>
        <dbReference type="ARBA" id="ARBA00011245"/>
    </source>
</evidence>
<dbReference type="GO" id="GO:0003690">
    <property type="term" value="F:double-stranded DNA binding"/>
    <property type="evidence" value="ECO:0007669"/>
    <property type="project" value="UniProtKB-ARBA"/>
</dbReference>
<evidence type="ECO:0000256" key="13">
    <source>
        <dbReference type="ARBA" id="ARBA00023295"/>
    </source>
</evidence>
<dbReference type="NCBIfam" id="TIGR00577">
    <property type="entry name" value="fpg"/>
    <property type="match status" value="1"/>
</dbReference>
<keyword evidence="13 16" id="KW-0326">Glycosidase</keyword>
<evidence type="ECO:0000259" key="18">
    <source>
        <dbReference type="PROSITE" id="PS51068"/>
    </source>
</evidence>
<comment type="similarity">
    <text evidence="2 16">Belongs to the FPG family.</text>
</comment>
<evidence type="ECO:0000256" key="1">
    <source>
        <dbReference type="ARBA" id="ARBA00001668"/>
    </source>
</evidence>
<dbReference type="InterPro" id="IPR010979">
    <property type="entry name" value="Ribosomal_uS13-like_H2TH"/>
</dbReference>
<dbReference type="CDD" id="cd08966">
    <property type="entry name" value="EcFpg-like_N"/>
    <property type="match status" value="1"/>
</dbReference>
<evidence type="ECO:0000256" key="16">
    <source>
        <dbReference type="HAMAP-Rule" id="MF_00103"/>
    </source>
</evidence>
<dbReference type="InterPro" id="IPR015886">
    <property type="entry name" value="H2TH_FPG"/>
</dbReference>
<keyword evidence="12 16" id="KW-0511">Multifunctional enzyme</keyword>
<dbReference type="PANTHER" id="PTHR22993">
    <property type="entry name" value="FORMAMIDOPYRIMIDINE-DNA GLYCOSYLASE"/>
    <property type="match status" value="1"/>
</dbReference>
<dbReference type="EMBL" id="MRCB01000005">
    <property type="protein sequence ID" value="OKH24934.1"/>
    <property type="molecule type" value="Genomic_DNA"/>
</dbReference>
<keyword evidence="4 16" id="KW-0479">Metal-binding</keyword>
<keyword evidence="10 16" id="KW-0234">DNA repair</keyword>
<accession>A0A1U7HN02</accession>
<evidence type="ECO:0000256" key="9">
    <source>
        <dbReference type="ARBA" id="ARBA00023125"/>
    </source>
</evidence>
<dbReference type="RefSeq" id="WP_073598879.1">
    <property type="nucleotide sequence ID" value="NZ_MRCB01000005.1"/>
</dbReference>
<evidence type="ECO:0000256" key="4">
    <source>
        <dbReference type="ARBA" id="ARBA00022723"/>
    </source>
</evidence>
<dbReference type="GO" id="GO:0008270">
    <property type="term" value="F:zinc ion binding"/>
    <property type="evidence" value="ECO:0007669"/>
    <property type="project" value="UniProtKB-UniRule"/>
</dbReference>
<feature type="active site" description="Proton donor" evidence="16">
    <location>
        <position position="3"/>
    </location>
</feature>
<dbReference type="SUPFAM" id="SSF81624">
    <property type="entry name" value="N-terminal domain of MutM-like DNA repair proteins"/>
    <property type="match status" value="1"/>
</dbReference>
<organism evidence="19 20">
    <name type="scientific">Hydrococcus rivularis NIES-593</name>
    <dbReference type="NCBI Taxonomy" id="1921803"/>
    <lineage>
        <taxon>Bacteria</taxon>
        <taxon>Bacillati</taxon>
        <taxon>Cyanobacteriota</taxon>
        <taxon>Cyanophyceae</taxon>
        <taxon>Pleurocapsales</taxon>
        <taxon>Hydrococcaceae</taxon>
        <taxon>Hydrococcus</taxon>
    </lineage>
</organism>
<dbReference type="PROSITE" id="PS51066">
    <property type="entry name" value="ZF_FPG_2"/>
    <property type="match status" value="1"/>
</dbReference>
<dbReference type="GO" id="GO:0140078">
    <property type="term" value="F:class I DNA-(apurinic or apyrimidinic site) endonuclease activity"/>
    <property type="evidence" value="ECO:0007669"/>
    <property type="project" value="UniProtKB-EC"/>
</dbReference>
<dbReference type="Gene3D" id="1.10.8.50">
    <property type="match status" value="1"/>
</dbReference>
<dbReference type="Proteomes" id="UP000186868">
    <property type="component" value="Unassembled WGS sequence"/>
</dbReference>
<dbReference type="SUPFAM" id="SSF46946">
    <property type="entry name" value="S13-like H2TH domain"/>
    <property type="match status" value="1"/>
</dbReference>
<comment type="caution">
    <text evidence="19">The sequence shown here is derived from an EMBL/GenBank/DDBJ whole genome shotgun (WGS) entry which is preliminary data.</text>
</comment>
<dbReference type="SUPFAM" id="SSF57716">
    <property type="entry name" value="Glucocorticoid receptor-like (DNA-binding domain)"/>
    <property type="match status" value="1"/>
</dbReference>
<dbReference type="SMART" id="SM00898">
    <property type="entry name" value="Fapy_DNA_glyco"/>
    <property type="match status" value="1"/>
</dbReference>
<comment type="catalytic activity">
    <reaction evidence="1 16">
        <text>Hydrolysis of DNA containing ring-opened 7-methylguanine residues, releasing 2,6-diamino-4-hydroxy-5-(N-methyl)formamidopyrimidine.</text>
        <dbReference type="EC" id="3.2.2.23"/>
    </reaction>
</comment>
<feature type="active site" description="Proton donor; for beta-elimination activity" evidence="16">
    <location>
        <position position="60"/>
    </location>
</feature>
<evidence type="ECO:0000256" key="8">
    <source>
        <dbReference type="ARBA" id="ARBA00022833"/>
    </source>
</evidence>
<dbReference type="OrthoDB" id="9800855at2"/>
<evidence type="ECO:0000256" key="15">
    <source>
        <dbReference type="ARBA" id="ARBA00060177"/>
    </source>
</evidence>
<feature type="binding site" evidence="16">
    <location>
        <position position="99"/>
    </location>
    <ligand>
        <name>DNA</name>
        <dbReference type="ChEBI" id="CHEBI:16991"/>
    </ligand>
</feature>
<gene>
    <name evidence="16" type="primary">mutM</name>
    <name evidence="16" type="synonym">fpg</name>
    <name evidence="19" type="ORF">NIES593_06690</name>
</gene>
<comment type="function">
    <text evidence="16">Involved in base excision repair of DNA damaged by oxidation or by mutagenic agents. Acts as DNA glycosylase that recognizes and removes damaged bases. Has a preference for oxidized purines, such as 7,8-dihydro-8-oxoguanine (8-oxoG). Has AP (apurinic/apyrimidinic) lyase activity and introduces nicks in the DNA strand. Cleaves the DNA backbone by beta-delta elimination to generate a single-strand break at the site of the removed base with both 3'- and 5'-phosphates.</text>
</comment>
<keyword evidence="11 16" id="KW-0456">Lyase</keyword>
<dbReference type="PROSITE" id="PS01242">
    <property type="entry name" value="ZF_FPG_1"/>
    <property type="match status" value="1"/>
</dbReference>